<dbReference type="InterPro" id="IPR039420">
    <property type="entry name" value="WalR-like"/>
</dbReference>
<name>A0A1H6EVC6_9ACTN</name>
<keyword evidence="4" id="KW-0597">Phosphoprotein</keyword>
<accession>A0A1H6EVC6</accession>
<keyword evidence="3" id="KW-0804">Transcription</keyword>
<evidence type="ECO:0000313" key="8">
    <source>
        <dbReference type="EMBL" id="SEH01847.1"/>
    </source>
</evidence>
<evidence type="ECO:0000259" key="7">
    <source>
        <dbReference type="PROSITE" id="PS50110"/>
    </source>
</evidence>
<gene>
    <name evidence="8" type="ORF">SAMN05444920_12298</name>
</gene>
<evidence type="ECO:0000256" key="4">
    <source>
        <dbReference type="PROSITE-ProRule" id="PRU00169"/>
    </source>
</evidence>
<keyword evidence="9" id="KW-1185">Reference proteome</keyword>
<evidence type="ECO:0000256" key="5">
    <source>
        <dbReference type="SAM" id="MobiDB-lite"/>
    </source>
</evidence>
<dbReference type="InterPro" id="IPR011006">
    <property type="entry name" value="CheY-like_superfamily"/>
</dbReference>
<dbReference type="Gene3D" id="3.40.50.2300">
    <property type="match status" value="1"/>
</dbReference>
<dbReference type="AlphaFoldDB" id="A0A1H6EVC6"/>
<dbReference type="PROSITE" id="PS00622">
    <property type="entry name" value="HTH_LUXR_1"/>
    <property type="match status" value="1"/>
</dbReference>
<dbReference type="CDD" id="cd06170">
    <property type="entry name" value="LuxR_C_like"/>
    <property type="match status" value="1"/>
</dbReference>
<keyword evidence="2 8" id="KW-0238">DNA-binding</keyword>
<dbReference type="GO" id="GO:0000160">
    <property type="term" value="P:phosphorelay signal transduction system"/>
    <property type="evidence" value="ECO:0007669"/>
    <property type="project" value="InterPro"/>
</dbReference>
<evidence type="ECO:0000259" key="6">
    <source>
        <dbReference type="PROSITE" id="PS50043"/>
    </source>
</evidence>
<evidence type="ECO:0000256" key="3">
    <source>
        <dbReference type="ARBA" id="ARBA00023163"/>
    </source>
</evidence>
<protein>
    <submittedName>
        <fullName evidence="8">DNA-binding response regulator, NarL/FixJ family, contains REC and HTH domains</fullName>
    </submittedName>
</protein>
<dbReference type="PANTHER" id="PTHR43214:SF24">
    <property type="entry name" value="TRANSCRIPTIONAL REGULATORY PROTEIN NARL-RELATED"/>
    <property type="match status" value="1"/>
</dbReference>
<dbReference type="SUPFAM" id="SSF46894">
    <property type="entry name" value="C-terminal effector domain of the bipartite response regulators"/>
    <property type="match status" value="1"/>
</dbReference>
<feature type="domain" description="HTH luxR-type" evidence="6">
    <location>
        <begin position="176"/>
        <end position="241"/>
    </location>
</feature>
<dbReference type="PROSITE" id="PS50043">
    <property type="entry name" value="HTH_LUXR_2"/>
    <property type="match status" value="1"/>
</dbReference>
<dbReference type="PANTHER" id="PTHR43214">
    <property type="entry name" value="TWO-COMPONENT RESPONSE REGULATOR"/>
    <property type="match status" value="1"/>
</dbReference>
<dbReference type="InterPro" id="IPR000792">
    <property type="entry name" value="Tscrpt_reg_LuxR_C"/>
</dbReference>
<dbReference type="SMART" id="SM00448">
    <property type="entry name" value="REC"/>
    <property type="match status" value="1"/>
</dbReference>
<evidence type="ECO:0000256" key="2">
    <source>
        <dbReference type="ARBA" id="ARBA00023125"/>
    </source>
</evidence>
<feature type="domain" description="Response regulatory" evidence="7">
    <location>
        <begin position="38"/>
        <end position="152"/>
    </location>
</feature>
<dbReference type="InterPro" id="IPR016032">
    <property type="entry name" value="Sig_transdc_resp-reg_C-effctor"/>
</dbReference>
<dbReference type="Pfam" id="PF00196">
    <property type="entry name" value="GerE"/>
    <property type="match status" value="1"/>
</dbReference>
<dbReference type="GO" id="GO:0006355">
    <property type="term" value="P:regulation of DNA-templated transcription"/>
    <property type="evidence" value="ECO:0007669"/>
    <property type="project" value="InterPro"/>
</dbReference>
<dbReference type="PRINTS" id="PR00038">
    <property type="entry name" value="HTHLUXR"/>
</dbReference>
<dbReference type="Pfam" id="PF00072">
    <property type="entry name" value="Response_reg"/>
    <property type="match status" value="1"/>
</dbReference>
<dbReference type="EMBL" id="FNVT01000022">
    <property type="protein sequence ID" value="SEH01847.1"/>
    <property type="molecule type" value="Genomic_DNA"/>
</dbReference>
<feature type="compositionally biased region" description="Pro residues" evidence="5">
    <location>
        <begin position="22"/>
        <end position="32"/>
    </location>
</feature>
<dbReference type="SMART" id="SM00421">
    <property type="entry name" value="HTH_LUXR"/>
    <property type="match status" value="1"/>
</dbReference>
<proteinExistence type="predicted"/>
<evidence type="ECO:0000313" key="9">
    <source>
        <dbReference type="Proteomes" id="UP000236732"/>
    </source>
</evidence>
<feature type="region of interest" description="Disordered" evidence="5">
    <location>
        <begin position="1"/>
        <end position="32"/>
    </location>
</feature>
<dbReference type="InterPro" id="IPR001789">
    <property type="entry name" value="Sig_transdc_resp-reg_receiver"/>
</dbReference>
<dbReference type="GO" id="GO:0003677">
    <property type="term" value="F:DNA binding"/>
    <property type="evidence" value="ECO:0007669"/>
    <property type="project" value="UniProtKB-KW"/>
</dbReference>
<reference evidence="8 9" key="1">
    <citation type="submission" date="2016-10" db="EMBL/GenBank/DDBJ databases">
        <authorList>
            <person name="de Groot N.N."/>
        </authorList>
    </citation>
    <scope>NUCLEOTIDE SEQUENCE [LARGE SCALE GENOMIC DNA]</scope>
    <source>
        <strain evidence="8 9">CGMCC 4.7037</strain>
    </source>
</reference>
<sequence>MSPKAINGEADRHTHHVDSALPPLPSPGPPHPAAARVDVLVIEADPLARGVIKDSLRREPCLNLLAEADGRDGARKLMRSCPHCVVVIDPYQPKMGSSVLHEIAETCQWQVLVFTATRSRSYVSQAVAAGAMGYLLKENGACALSAAVVSVASGNVVLADSAARALLPMPAGGSTRGRLLRNLTEQELRILRFLSLGASTSEIAAVLRISDSTVKSHVSHMLSKLEVRDRTQAVVFAYQSGLISVADFDWTPAAHRD</sequence>
<keyword evidence="1" id="KW-0805">Transcription regulation</keyword>
<dbReference type="SUPFAM" id="SSF52172">
    <property type="entry name" value="CheY-like"/>
    <property type="match status" value="1"/>
</dbReference>
<dbReference type="Proteomes" id="UP000236732">
    <property type="component" value="Unassembled WGS sequence"/>
</dbReference>
<organism evidence="8 9">
    <name type="scientific">Nonomuraea solani</name>
    <dbReference type="NCBI Taxonomy" id="1144553"/>
    <lineage>
        <taxon>Bacteria</taxon>
        <taxon>Bacillati</taxon>
        <taxon>Actinomycetota</taxon>
        <taxon>Actinomycetes</taxon>
        <taxon>Streptosporangiales</taxon>
        <taxon>Streptosporangiaceae</taxon>
        <taxon>Nonomuraea</taxon>
    </lineage>
</organism>
<dbReference type="PROSITE" id="PS50110">
    <property type="entry name" value="RESPONSE_REGULATORY"/>
    <property type="match status" value="1"/>
</dbReference>
<evidence type="ECO:0000256" key="1">
    <source>
        <dbReference type="ARBA" id="ARBA00023015"/>
    </source>
</evidence>
<feature type="compositionally biased region" description="Basic and acidic residues" evidence="5">
    <location>
        <begin position="9"/>
        <end position="18"/>
    </location>
</feature>
<feature type="modified residue" description="4-aspartylphosphate" evidence="4">
    <location>
        <position position="89"/>
    </location>
</feature>